<name>A0A9R0BF23_CYPCA</name>
<sequence length="104" mass="11323">MICCKDFSGCMGNLTPCVFQWHSKALQGKSREELALEKKRELERRLAGRQRPAQLRQETTENQSGEAHWVEPHAAASRLSASSSSSDSSSSSSSSSSSDTSDSD</sequence>
<dbReference type="RefSeq" id="XP_042632260.1">
    <property type="nucleotide sequence ID" value="XM_042776326.1"/>
</dbReference>
<gene>
    <name evidence="2" type="primary">LOC122148791</name>
</gene>
<dbReference type="AlphaFoldDB" id="A0A9R0BF23"/>
<dbReference type="GeneID" id="122148791"/>
<evidence type="ECO:0000256" key="1">
    <source>
        <dbReference type="SAM" id="MobiDB-lite"/>
    </source>
</evidence>
<dbReference type="KEGG" id="ccar:122148791"/>
<feature type="region of interest" description="Disordered" evidence="1">
    <location>
        <begin position="45"/>
        <end position="104"/>
    </location>
</feature>
<organism evidence="2">
    <name type="scientific">Cyprinus carpio</name>
    <name type="common">Common carp</name>
    <dbReference type="NCBI Taxonomy" id="7962"/>
    <lineage>
        <taxon>Eukaryota</taxon>
        <taxon>Metazoa</taxon>
        <taxon>Chordata</taxon>
        <taxon>Craniata</taxon>
        <taxon>Vertebrata</taxon>
        <taxon>Euteleostomi</taxon>
        <taxon>Actinopterygii</taxon>
        <taxon>Neopterygii</taxon>
        <taxon>Teleostei</taxon>
        <taxon>Ostariophysi</taxon>
        <taxon>Cypriniformes</taxon>
        <taxon>Cyprinidae</taxon>
        <taxon>Cyprininae</taxon>
        <taxon>Cyprinus</taxon>
    </lineage>
</organism>
<dbReference type="Proteomes" id="UP001155660">
    <property type="component" value="Chromosome A19"/>
</dbReference>
<feature type="compositionally biased region" description="Low complexity" evidence="1">
    <location>
        <begin position="74"/>
        <end position="104"/>
    </location>
</feature>
<protein>
    <submittedName>
        <fullName evidence="2">Bromodomain-containing protein 2-like</fullName>
    </submittedName>
</protein>
<feature type="compositionally biased region" description="Polar residues" evidence="1">
    <location>
        <begin position="56"/>
        <end position="65"/>
    </location>
</feature>
<proteinExistence type="predicted"/>
<reference evidence="2" key="1">
    <citation type="submission" date="2025-08" db="UniProtKB">
        <authorList>
            <consortium name="RefSeq"/>
        </authorList>
    </citation>
    <scope>IDENTIFICATION</scope>
    <source>
        <tissue evidence="2">Muscle</tissue>
    </source>
</reference>
<accession>A0A9R0BF23</accession>
<evidence type="ECO:0000313" key="2">
    <source>
        <dbReference type="RefSeq" id="XP_042632260.1"/>
    </source>
</evidence>